<reference evidence="1" key="2">
    <citation type="journal article" date="2021" name="PeerJ">
        <title>Extensive microbial diversity within the chicken gut microbiome revealed by metagenomics and culture.</title>
        <authorList>
            <person name="Gilroy R."/>
            <person name="Ravi A."/>
            <person name="Getino M."/>
            <person name="Pursley I."/>
            <person name="Horton D.L."/>
            <person name="Alikhan N.F."/>
            <person name="Baker D."/>
            <person name="Gharbi K."/>
            <person name="Hall N."/>
            <person name="Watson M."/>
            <person name="Adriaenssens E.M."/>
            <person name="Foster-Nyarko E."/>
            <person name="Jarju S."/>
            <person name="Secka A."/>
            <person name="Antonio M."/>
            <person name="Oren A."/>
            <person name="Chaudhuri R.R."/>
            <person name="La Ragione R."/>
            <person name="Hildebrand F."/>
            <person name="Pallen M.J."/>
        </authorList>
    </citation>
    <scope>NUCLEOTIDE SEQUENCE</scope>
    <source>
        <strain evidence="1">B1-16210</strain>
    </source>
</reference>
<evidence type="ECO:0000313" key="1">
    <source>
        <dbReference type="EMBL" id="MBO8407645.1"/>
    </source>
</evidence>
<sequence length="108" mass="12410">MALTVQNFIKLANLYNQMTLVMSAICVQKGGIAMENYAGRFFLADVLEYVYEYGRRLLEANKNAVPANVVAVIEKFGAQYERVKDLVTPTQKPIYEMTLEEFERFMNI</sequence>
<reference evidence="1" key="1">
    <citation type="submission" date="2020-10" db="EMBL/GenBank/DDBJ databases">
        <authorList>
            <person name="Gilroy R."/>
        </authorList>
    </citation>
    <scope>NUCLEOTIDE SEQUENCE</scope>
    <source>
        <strain evidence="1">B1-16210</strain>
    </source>
</reference>
<accession>A0A940DFB0</accession>
<evidence type="ECO:0000313" key="2">
    <source>
        <dbReference type="Proteomes" id="UP000721442"/>
    </source>
</evidence>
<name>A0A940DFB0_9PROT</name>
<dbReference type="AlphaFoldDB" id="A0A940DFB0"/>
<organism evidence="1 2">
    <name type="scientific">Candidatus Enterousia excrementavium</name>
    <dbReference type="NCBI Taxonomy" id="2840789"/>
    <lineage>
        <taxon>Bacteria</taxon>
        <taxon>Pseudomonadati</taxon>
        <taxon>Pseudomonadota</taxon>
        <taxon>Alphaproteobacteria</taxon>
        <taxon>Candidatus Enterousia</taxon>
    </lineage>
</organism>
<dbReference type="Proteomes" id="UP000721442">
    <property type="component" value="Unassembled WGS sequence"/>
</dbReference>
<proteinExistence type="predicted"/>
<comment type="caution">
    <text evidence="1">The sequence shown here is derived from an EMBL/GenBank/DDBJ whole genome shotgun (WGS) entry which is preliminary data.</text>
</comment>
<gene>
    <name evidence="1" type="ORF">IAC77_04280</name>
</gene>
<dbReference type="EMBL" id="JADINE010000051">
    <property type="protein sequence ID" value="MBO8407645.1"/>
    <property type="molecule type" value="Genomic_DNA"/>
</dbReference>
<protein>
    <submittedName>
        <fullName evidence="1">Uncharacterized protein</fullName>
    </submittedName>
</protein>